<sequence>MTTPWRAALATTAALLALTACTASDKASPETSTSQAPGYPRSIEHVMGTATLQAQPQTVAALDSSYVDAALALEAKVVAYTKYRNYDQLPDYLGDDRKYGEGAQQVGPLENPDVEKLYDIKPDLIVSAKVRHEKFYDQFTKVAPTVFSQTTGASWKDNIRLLAKALGKESLAEQKIGDYEKRAKRIGDEIKSKLGKDAKVSVVRFVEGEPTVRLYSSASYPGIVMADAGLSRPDGQPDVKDKISVNLSQEDITKLDADMIFVAAYQDETKNAEDPKEKFQTNPLWGTLKGKVVDVNDATWFTAVSLQGANAMLTDLAKQFGVTP</sequence>
<proteinExistence type="inferred from homology"/>
<keyword evidence="8" id="KW-1185">Reference proteome</keyword>
<gene>
    <name evidence="7" type="ORF">DFJ66_2224</name>
</gene>
<evidence type="ECO:0000313" key="8">
    <source>
        <dbReference type="Proteomes" id="UP000272729"/>
    </source>
</evidence>
<dbReference type="EMBL" id="RBXR01000001">
    <property type="protein sequence ID" value="RKT69031.1"/>
    <property type="molecule type" value="Genomic_DNA"/>
</dbReference>
<comment type="subcellular location">
    <subcellularLocation>
        <location evidence="1">Cell envelope</location>
    </subcellularLocation>
</comment>
<feature type="chain" id="PRO_5039533356" evidence="5">
    <location>
        <begin position="23"/>
        <end position="324"/>
    </location>
</feature>
<accession>A0A495X438</accession>
<evidence type="ECO:0000256" key="3">
    <source>
        <dbReference type="ARBA" id="ARBA00022448"/>
    </source>
</evidence>
<dbReference type="GO" id="GO:1901678">
    <property type="term" value="P:iron coordination entity transport"/>
    <property type="evidence" value="ECO:0007669"/>
    <property type="project" value="UniProtKB-ARBA"/>
</dbReference>
<dbReference type="PROSITE" id="PS51257">
    <property type="entry name" value="PROKAR_LIPOPROTEIN"/>
    <property type="match status" value="1"/>
</dbReference>
<dbReference type="PANTHER" id="PTHR30532">
    <property type="entry name" value="IRON III DICITRATE-BINDING PERIPLASMIC PROTEIN"/>
    <property type="match status" value="1"/>
</dbReference>
<dbReference type="InterPro" id="IPR002491">
    <property type="entry name" value="ABC_transptr_periplasmic_BD"/>
</dbReference>
<evidence type="ECO:0000256" key="4">
    <source>
        <dbReference type="ARBA" id="ARBA00022729"/>
    </source>
</evidence>
<comment type="caution">
    <text evidence="7">The sequence shown here is derived from an EMBL/GenBank/DDBJ whole genome shotgun (WGS) entry which is preliminary data.</text>
</comment>
<dbReference type="OrthoDB" id="9793175at2"/>
<organism evidence="7 8">
    <name type="scientific">Saccharothrix variisporea</name>
    <dbReference type="NCBI Taxonomy" id="543527"/>
    <lineage>
        <taxon>Bacteria</taxon>
        <taxon>Bacillati</taxon>
        <taxon>Actinomycetota</taxon>
        <taxon>Actinomycetes</taxon>
        <taxon>Pseudonocardiales</taxon>
        <taxon>Pseudonocardiaceae</taxon>
        <taxon>Saccharothrix</taxon>
    </lineage>
</organism>
<name>A0A495X438_9PSEU</name>
<dbReference type="RefSeq" id="WP_121220460.1">
    <property type="nucleotide sequence ID" value="NZ_JBIUBA010000050.1"/>
</dbReference>
<evidence type="ECO:0000313" key="7">
    <source>
        <dbReference type="EMBL" id="RKT69031.1"/>
    </source>
</evidence>
<dbReference type="PROSITE" id="PS50983">
    <property type="entry name" value="FE_B12_PBP"/>
    <property type="match status" value="1"/>
</dbReference>
<dbReference type="AlphaFoldDB" id="A0A495X438"/>
<keyword evidence="3" id="KW-0813">Transport</keyword>
<dbReference type="Pfam" id="PF01497">
    <property type="entry name" value="Peripla_BP_2"/>
    <property type="match status" value="1"/>
</dbReference>
<dbReference type="CDD" id="cd01146">
    <property type="entry name" value="FhuD"/>
    <property type="match status" value="1"/>
</dbReference>
<dbReference type="InterPro" id="IPR051313">
    <property type="entry name" value="Bact_iron-sidero_bind"/>
</dbReference>
<evidence type="ECO:0000256" key="2">
    <source>
        <dbReference type="ARBA" id="ARBA00008814"/>
    </source>
</evidence>
<evidence type="ECO:0000256" key="5">
    <source>
        <dbReference type="SAM" id="SignalP"/>
    </source>
</evidence>
<dbReference type="GO" id="GO:0030288">
    <property type="term" value="C:outer membrane-bounded periplasmic space"/>
    <property type="evidence" value="ECO:0007669"/>
    <property type="project" value="TreeGrafter"/>
</dbReference>
<feature type="domain" description="Fe/B12 periplasmic-binding" evidence="6">
    <location>
        <begin position="58"/>
        <end position="324"/>
    </location>
</feature>
<evidence type="ECO:0000256" key="1">
    <source>
        <dbReference type="ARBA" id="ARBA00004196"/>
    </source>
</evidence>
<dbReference type="PANTHER" id="PTHR30532:SF21">
    <property type="entry name" value="SIDEROPHORE-BINDING LIPOPROTEIN YFIY-RELATED"/>
    <property type="match status" value="1"/>
</dbReference>
<protein>
    <submittedName>
        <fullName evidence="7">Iron complex transport system substrate-binding protein</fullName>
    </submittedName>
</protein>
<comment type="similarity">
    <text evidence="2">Belongs to the bacterial solute-binding protein 8 family.</text>
</comment>
<keyword evidence="4 5" id="KW-0732">Signal</keyword>
<evidence type="ECO:0000259" key="6">
    <source>
        <dbReference type="PROSITE" id="PS50983"/>
    </source>
</evidence>
<reference evidence="7 8" key="1">
    <citation type="submission" date="2018-10" db="EMBL/GenBank/DDBJ databases">
        <title>Sequencing the genomes of 1000 actinobacteria strains.</title>
        <authorList>
            <person name="Klenk H.-P."/>
        </authorList>
    </citation>
    <scope>NUCLEOTIDE SEQUENCE [LARGE SCALE GENOMIC DNA]</scope>
    <source>
        <strain evidence="7 8">DSM 43911</strain>
    </source>
</reference>
<dbReference type="Gene3D" id="3.40.50.1980">
    <property type="entry name" value="Nitrogenase molybdenum iron protein domain"/>
    <property type="match status" value="2"/>
</dbReference>
<dbReference type="SUPFAM" id="SSF53807">
    <property type="entry name" value="Helical backbone' metal receptor"/>
    <property type="match status" value="1"/>
</dbReference>
<feature type="signal peptide" evidence="5">
    <location>
        <begin position="1"/>
        <end position="22"/>
    </location>
</feature>
<dbReference type="Proteomes" id="UP000272729">
    <property type="component" value="Unassembled WGS sequence"/>
</dbReference>